<dbReference type="Gene3D" id="3.40.50.880">
    <property type="match status" value="1"/>
</dbReference>
<dbReference type="SUPFAM" id="SSF52317">
    <property type="entry name" value="Class I glutamine amidotransferase-like"/>
    <property type="match status" value="1"/>
</dbReference>
<name>A0ABT1MUI8_9RHOB</name>
<feature type="domain" description="Glutamine amidotransferase" evidence="1">
    <location>
        <begin position="5"/>
        <end position="54"/>
    </location>
</feature>
<accession>A0ABT1MUI8</accession>
<sequence>MTAPAMHSSVVTRLPQGGVSLAKNPDTPIEAAEICHGQDVFWGVQYHPELSLGEIAASTAHQANDVIDQGLARDKSEVGAIAARMRELELMPTRKDIAWQLGLNAEIIRFERRTLEIENFLKAIEAGVLRSS</sequence>
<organism evidence="2 3">
    <name type="scientific">Paracoccus albicereus</name>
    <dbReference type="NCBI Taxonomy" id="2922394"/>
    <lineage>
        <taxon>Bacteria</taxon>
        <taxon>Pseudomonadati</taxon>
        <taxon>Pseudomonadota</taxon>
        <taxon>Alphaproteobacteria</taxon>
        <taxon>Rhodobacterales</taxon>
        <taxon>Paracoccaceae</taxon>
        <taxon>Paracoccus</taxon>
    </lineage>
</organism>
<protein>
    <submittedName>
        <fullName evidence="2">Gamma-glutamyl-gamma-aminobutyrate hydrolase family protein</fullName>
    </submittedName>
</protein>
<dbReference type="EMBL" id="JAKZEU010000007">
    <property type="protein sequence ID" value="MCQ0971993.1"/>
    <property type="molecule type" value="Genomic_DNA"/>
</dbReference>
<dbReference type="PROSITE" id="PS51273">
    <property type="entry name" value="GATASE_TYPE_1"/>
    <property type="match status" value="1"/>
</dbReference>
<comment type="caution">
    <text evidence="2">The sequence shown here is derived from an EMBL/GenBank/DDBJ whole genome shotgun (WGS) entry which is preliminary data.</text>
</comment>
<keyword evidence="2" id="KW-0378">Hydrolase</keyword>
<evidence type="ECO:0000313" key="3">
    <source>
        <dbReference type="Proteomes" id="UP001203945"/>
    </source>
</evidence>
<dbReference type="Pfam" id="PF00117">
    <property type="entry name" value="GATase"/>
    <property type="match status" value="1"/>
</dbReference>
<dbReference type="InterPro" id="IPR017926">
    <property type="entry name" value="GATASE"/>
</dbReference>
<dbReference type="Proteomes" id="UP001203945">
    <property type="component" value="Unassembled WGS sequence"/>
</dbReference>
<evidence type="ECO:0000313" key="2">
    <source>
        <dbReference type="EMBL" id="MCQ0971993.1"/>
    </source>
</evidence>
<dbReference type="GO" id="GO:0016787">
    <property type="term" value="F:hydrolase activity"/>
    <property type="evidence" value="ECO:0007669"/>
    <property type="project" value="UniProtKB-KW"/>
</dbReference>
<keyword evidence="3" id="KW-1185">Reference proteome</keyword>
<dbReference type="RefSeq" id="WP_255331000.1">
    <property type="nucleotide sequence ID" value="NZ_JAKZEU010000007.1"/>
</dbReference>
<proteinExistence type="predicted"/>
<dbReference type="InterPro" id="IPR029062">
    <property type="entry name" value="Class_I_gatase-like"/>
</dbReference>
<evidence type="ECO:0000259" key="1">
    <source>
        <dbReference type="Pfam" id="PF00117"/>
    </source>
</evidence>
<reference evidence="2 3" key="1">
    <citation type="submission" date="2022-03" db="EMBL/GenBank/DDBJ databases">
        <authorList>
            <person name="He Y."/>
        </authorList>
    </citation>
    <scope>NUCLEOTIDE SEQUENCE [LARGE SCALE GENOMIC DNA]</scope>
    <source>
        <strain evidence="2 3">TK19116</strain>
    </source>
</reference>
<gene>
    <name evidence="2" type="ORF">MLD63_16340</name>
</gene>